<dbReference type="GO" id="GO:0051920">
    <property type="term" value="F:peroxiredoxin activity"/>
    <property type="evidence" value="ECO:0007669"/>
    <property type="project" value="InterPro"/>
</dbReference>
<keyword evidence="2" id="KW-0575">Peroxidase</keyword>
<protein>
    <submittedName>
        <fullName evidence="2">Alkylhydroperoxidase family enzyme, contains CxxC motif</fullName>
    </submittedName>
</protein>
<reference evidence="2 3" key="1">
    <citation type="submission" date="2016-11" db="EMBL/GenBank/DDBJ databases">
        <authorList>
            <person name="Jaros S."/>
            <person name="Januszkiewicz K."/>
            <person name="Wedrychowicz H."/>
        </authorList>
    </citation>
    <scope>NUCLEOTIDE SEQUENCE [LARGE SCALE GENOMIC DNA]</scope>
    <source>
        <strain evidence="2 3">DSM 45627</strain>
    </source>
</reference>
<accession>A0A1M5IC68</accession>
<dbReference type="Gene3D" id="1.20.1290.10">
    <property type="entry name" value="AhpD-like"/>
    <property type="match status" value="1"/>
</dbReference>
<keyword evidence="3" id="KW-1185">Reference proteome</keyword>
<dbReference type="InterPro" id="IPR029032">
    <property type="entry name" value="AhpD-like"/>
</dbReference>
<dbReference type="InterPro" id="IPR003779">
    <property type="entry name" value="CMD-like"/>
</dbReference>
<proteinExistence type="predicted"/>
<dbReference type="OrthoDB" id="657225at2"/>
<dbReference type="PANTHER" id="PTHR34846:SF10">
    <property type="entry name" value="CYTOPLASMIC PROTEIN"/>
    <property type="match status" value="1"/>
</dbReference>
<dbReference type="STRING" id="1206085.SAMN05443575_1836"/>
<dbReference type="Proteomes" id="UP000186132">
    <property type="component" value="Unassembled WGS sequence"/>
</dbReference>
<dbReference type="Pfam" id="PF02627">
    <property type="entry name" value="CMD"/>
    <property type="match status" value="1"/>
</dbReference>
<dbReference type="EMBL" id="FQVU01000002">
    <property type="protein sequence ID" value="SHG25659.1"/>
    <property type="molecule type" value="Genomic_DNA"/>
</dbReference>
<dbReference type="AlphaFoldDB" id="A0A1M5IC68"/>
<gene>
    <name evidence="2" type="ORF">SAMN05443575_1836</name>
</gene>
<keyword evidence="2" id="KW-0560">Oxidoreductase</keyword>
<evidence type="ECO:0000313" key="3">
    <source>
        <dbReference type="Proteomes" id="UP000186132"/>
    </source>
</evidence>
<dbReference type="RefSeq" id="WP_073388850.1">
    <property type="nucleotide sequence ID" value="NZ_FQVU01000002.1"/>
</dbReference>
<dbReference type="SUPFAM" id="SSF69118">
    <property type="entry name" value="AhpD-like"/>
    <property type="match status" value="1"/>
</dbReference>
<name>A0A1M5IC68_9ACTN</name>
<organism evidence="2 3">
    <name type="scientific">Jatrophihabitans endophyticus</name>
    <dbReference type="NCBI Taxonomy" id="1206085"/>
    <lineage>
        <taxon>Bacteria</taxon>
        <taxon>Bacillati</taxon>
        <taxon>Actinomycetota</taxon>
        <taxon>Actinomycetes</taxon>
        <taxon>Jatrophihabitantales</taxon>
        <taxon>Jatrophihabitantaceae</taxon>
        <taxon>Jatrophihabitans</taxon>
    </lineage>
</organism>
<dbReference type="PANTHER" id="PTHR34846">
    <property type="entry name" value="4-CARBOXYMUCONOLACTONE DECARBOXYLASE FAMILY PROTEIN (AFU_ORTHOLOGUE AFUA_6G11590)"/>
    <property type="match status" value="1"/>
</dbReference>
<evidence type="ECO:0000259" key="1">
    <source>
        <dbReference type="Pfam" id="PF02627"/>
    </source>
</evidence>
<feature type="domain" description="Carboxymuconolactone decarboxylase-like" evidence="1">
    <location>
        <begin position="41"/>
        <end position="122"/>
    </location>
</feature>
<evidence type="ECO:0000313" key="2">
    <source>
        <dbReference type="EMBL" id="SHG25659.1"/>
    </source>
</evidence>
<sequence>MARISLDPPRSPSMKLGEWYSRRRFGDVLDPARAMGHNRRVFRTYVKAEMSAQKWSALPAPVGTLAVMASAAAIGCEWCMDFGYWIGMNEGIDPQKVRSVPRWRESDVYAPVERAAMEYAEAMSTTPLTVTDEHVARLREFLDEAQLVELTATVALENQRARFNTALGLPSQGFSDRCELRPVP</sequence>